<dbReference type="Gene3D" id="3.30.930.10">
    <property type="entry name" value="Bira Bifunctional Protein, Domain 2"/>
    <property type="match status" value="1"/>
</dbReference>
<evidence type="ECO:0000256" key="1">
    <source>
        <dbReference type="ARBA" id="ARBA00004821"/>
    </source>
</evidence>
<dbReference type="NCBIfam" id="NF010922">
    <property type="entry name" value="PRK14342.1"/>
    <property type="match status" value="1"/>
</dbReference>
<evidence type="ECO:0000256" key="4">
    <source>
        <dbReference type="ARBA" id="ARBA00023315"/>
    </source>
</evidence>
<evidence type="ECO:0000259" key="11">
    <source>
        <dbReference type="PROSITE" id="PS51733"/>
    </source>
</evidence>
<dbReference type="GO" id="GO:0005737">
    <property type="term" value="C:cytoplasm"/>
    <property type="evidence" value="ECO:0007669"/>
    <property type="project" value="UniProtKB-SubCell"/>
</dbReference>
<dbReference type="InterPro" id="IPR004143">
    <property type="entry name" value="BPL_LPL_catalytic"/>
</dbReference>
<feature type="binding site" evidence="6 9">
    <location>
        <begin position="144"/>
        <end position="146"/>
    </location>
    <ligand>
        <name>substrate</name>
    </ligand>
</feature>
<dbReference type="SUPFAM" id="SSF55681">
    <property type="entry name" value="Class II aaRS and biotin synthetases"/>
    <property type="match status" value="1"/>
</dbReference>
<dbReference type="PIRSF" id="PIRSF016262">
    <property type="entry name" value="LPLase"/>
    <property type="match status" value="1"/>
</dbReference>
<evidence type="ECO:0000256" key="3">
    <source>
        <dbReference type="ARBA" id="ARBA00022679"/>
    </source>
</evidence>
<comment type="similarity">
    <text evidence="6 7">Belongs to the LipB family.</text>
</comment>
<dbReference type="PROSITE" id="PS01313">
    <property type="entry name" value="LIPB"/>
    <property type="match status" value="1"/>
</dbReference>
<evidence type="ECO:0000256" key="10">
    <source>
        <dbReference type="PIRSR" id="PIRSR016262-3"/>
    </source>
</evidence>
<dbReference type="PANTHER" id="PTHR10993:SF7">
    <property type="entry name" value="LIPOYLTRANSFERASE 2, MITOCHONDRIAL-RELATED"/>
    <property type="match status" value="1"/>
</dbReference>
<comment type="function">
    <text evidence="5 6 7">Catalyzes the transfer of endogenously produced octanoic acid from octanoyl-acyl-carrier-protein onto the lipoyl domains of lipoate-dependent enzymes. Lipoyl-ACP can also act as a substrate although octanoyl-ACP is likely to be the physiological substrate.</text>
</comment>
<keyword evidence="2 6" id="KW-0963">Cytoplasm</keyword>
<feature type="binding site" evidence="6 9">
    <location>
        <begin position="68"/>
        <end position="75"/>
    </location>
    <ligand>
        <name>substrate</name>
    </ligand>
</feature>
<dbReference type="Proteomes" id="UP000318405">
    <property type="component" value="Unassembled WGS sequence"/>
</dbReference>
<sequence length="214" mass="23371">MQRRWLTPRPAPYQPVWEAMRAHTSARRADTPDEIWLGEHAPVYTLGLAGKREHLLATGEIPVVPTDRGGQVTYHGPGQVMAYVLFDLRRSGYFVREYVYRLESAIIDTLAAFGIEDARREPGAPGVYVPHPDRPQAQAAKIAALGIKVSNGCTYHGVSLNVDMDLSPFDGINPCGYAGLATVDMAGCGVRADLVSVGERLADALSAQLTRRDR</sequence>
<dbReference type="InterPro" id="IPR000544">
    <property type="entry name" value="Octanoyltransferase"/>
</dbReference>
<comment type="caution">
    <text evidence="12">The sequence shown here is derived from an EMBL/GenBank/DDBJ whole genome shotgun (WGS) entry which is preliminary data.</text>
</comment>
<dbReference type="EC" id="2.3.1.181" evidence="6 7"/>
<gene>
    <name evidence="6 12" type="primary">lipB</name>
    <name evidence="12" type="ORF">FOZ76_11410</name>
</gene>
<evidence type="ECO:0000256" key="9">
    <source>
        <dbReference type="PIRSR" id="PIRSR016262-2"/>
    </source>
</evidence>
<evidence type="ECO:0000256" key="7">
    <source>
        <dbReference type="PIRNR" id="PIRNR016262"/>
    </source>
</evidence>
<feature type="binding site" evidence="6 9">
    <location>
        <begin position="157"/>
        <end position="159"/>
    </location>
    <ligand>
        <name>substrate</name>
    </ligand>
</feature>
<feature type="domain" description="BPL/LPL catalytic" evidence="11">
    <location>
        <begin position="29"/>
        <end position="213"/>
    </location>
</feature>
<dbReference type="Pfam" id="PF21948">
    <property type="entry name" value="LplA-B_cat"/>
    <property type="match status" value="1"/>
</dbReference>
<comment type="subcellular location">
    <subcellularLocation>
        <location evidence="6">Cytoplasm</location>
    </subcellularLocation>
</comment>
<evidence type="ECO:0000313" key="12">
    <source>
        <dbReference type="EMBL" id="TSH95067.1"/>
    </source>
</evidence>
<dbReference type="GO" id="GO:0033819">
    <property type="term" value="F:lipoyl(octanoyl) transferase activity"/>
    <property type="evidence" value="ECO:0007669"/>
    <property type="project" value="UniProtKB-EC"/>
</dbReference>
<evidence type="ECO:0000256" key="8">
    <source>
        <dbReference type="PIRSR" id="PIRSR016262-1"/>
    </source>
</evidence>
<dbReference type="RefSeq" id="WP_143948379.1">
    <property type="nucleotide sequence ID" value="NZ_BAABMB010000007.1"/>
</dbReference>
<feature type="active site" description="Acyl-thioester intermediate" evidence="6 8">
    <location>
        <position position="175"/>
    </location>
</feature>
<dbReference type="EMBL" id="VLTJ01000022">
    <property type="protein sequence ID" value="TSH95067.1"/>
    <property type="molecule type" value="Genomic_DNA"/>
</dbReference>
<evidence type="ECO:0000256" key="5">
    <source>
        <dbReference type="ARBA" id="ARBA00024732"/>
    </source>
</evidence>
<evidence type="ECO:0000256" key="6">
    <source>
        <dbReference type="HAMAP-Rule" id="MF_00013"/>
    </source>
</evidence>
<dbReference type="AlphaFoldDB" id="A0A556AQ85"/>
<comment type="miscellaneous">
    <text evidence="6">In the reaction, the free carboxyl group of octanoic acid is attached via an amide linkage to the epsilon-amino group of a specific lysine residue of lipoyl domains of lipoate-dependent enzymes.</text>
</comment>
<proteinExistence type="inferred from homology"/>
<dbReference type="OrthoDB" id="9787061at2"/>
<evidence type="ECO:0000313" key="13">
    <source>
        <dbReference type="Proteomes" id="UP000318405"/>
    </source>
</evidence>
<feature type="site" description="Lowers pKa of active site Cys" evidence="6 10">
    <location>
        <position position="141"/>
    </location>
</feature>
<dbReference type="PANTHER" id="PTHR10993">
    <property type="entry name" value="OCTANOYLTRANSFERASE"/>
    <property type="match status" value="1"/>
</dbReference>
<reference evidence="12 13" key="1">
    <citation type="submission" date="2019-07" db="EMBL/GenBank/DDBJ databases">
        <title>Qingshengfaniella alkalisoli gen. nov., sp. nov., isolated from saline soil.</title>
        <authorList>
            <person name="Xu L."/>
            <person name="Huang X.-X."/>
            <person name="Sun J.-Q."/>
        </authorList>
    </citation>
    <scope>NUCLEOTIDE SEQUENCE [LARGE SCALE GENOMIC DNA]</scope>
    <source>
        <strain evidence="12 13">DSM 27279</strain>
    </source>
</reference>
<dbReference type="InterPro" id="IPR020605">
    <property type="entry name" value="Octanoyltransferase_CS"/>
</dbReference>
<dbReference type="NCBIfam" id="TIGR00214">
    <property type="entry name" value="lipB"/>
    <property type="match status" value="1"/>
</dbReference>
<dbReference type="PROSITE" id="PS51733">
    <property type="entry name" value="BPL_LPL_CATALYTIC"/>
    <property type="match status" value="1"/>
</dbReference>
<protein>
    <recommendedName>
        <fullName evidence="6 7">Octanoyltransferase</fullName>
        <ecNumber evidence="6 7">2.3.1.181</ecNumber>
    </recommendedName>
    <alternativeName>
        <fullName evidence="6">Lipoate-protein ligase B</fullName>
    </alternativeName>
    <alternativeName>
        <fullName evidence="6">Lipoyl/octanoyl transferase</fullName>
    </alternativeName>
    <alternativeName>
        <fullName evidence="6">Octanoyl-[acyl-carrier-protein]-protein N-octanoyltransferase</fullName>
    </alternativeName>
</protein>
<dbReference type="CDD" id="cd16444">
    <property type="entry name" value="LipB"/>
    <property type="match status" value="1"/>
</dbReference>
<keyword evidence="4 6" id="KW-0012">Acyltransferase</keyword>
<comment type="catalytic activity">
    <reaction evidence="6 7">
        <text>octanoyl-[ACP] + L-lysyl-[protein] = N(6)-octanoyl-L-lysyl-[protein] + holo-[ACP] + H(+)</text>
        <dbReference type="Rhea" id="RHEA:17665"/>
        <dbReference type="Rhea" id="RHEA-COMP:9636"/>
        <dbReference type="Rhea" id="RHEA-COMP:9685"/>
        <dbReference type="Rhea" id="RHEA-COMP:9752"/>
        <dbReference type="Rhea" id="RHEA-COMP:9928"/>
        <dbReference type="ChEBI" id="CHEBI:15378"/>
        <dbReference type="ChEBI" id="CHEBI:29969"/>
        <dbReference type="ChEBI" id="CHEBI:64479"/>
        <dbReference type="ChEBI" id="CHEBI:78463"/>
        <dbReference type="ChEBI" id="CHEBI:78809"/>
        <dbReference type="EC" id="2.3.1.181"/>
    </reaction>
</comment>
<organism evidence="12 13">
    <name type="scientific">Verticiella sediminum</name>
    <dbReference type="NCBI Taxonomy" id="1247510"/>
    <lineage>
        <taxon>Bacteria</taxon>
        <taxon>Pseudomonadati</taxon>
        <taxon>Pseudomonadota</taxon>
        <taxon>Betaproteobacteria</taxon>
        <taxon>Burkholderiales</taxon>
        <taxon>Alcaligenaceae</taxon>
        <taxon>Verticiella</taxon>
    </lineage>
</organism>
<dbReference type="FunFam" id="3.30.930.10:FF:000020">
    <property type="entry name" value="Octanoyltransferase"/>
    <property type="match status" value="1"/>
</dbReference>
<keyword evidence="13" id="KW-1185">Reference proteome</keyword>
<accession>A0A556AQ85</accession>
<name>A0A556AQ85_9BURK</name>
<dbReference type="GO" id="GO:0009249">
    <property type="term" value="P:protein lipoylation"/>
    <property type="evidence" value="ECO:0007669"/>
    <property type="project" value="InterPro"/>
</dbReference>
<dbReference type="InterPro" id="IPR045864">
    <property type="entry name" value="aa-tRNA-synth_II/BPL/LPL"/>
</dbReference>
<dbReference type="HAMAP" id="MF_00013">
    <property type="entry name" value="LipB"/>
    <property type="match status" value="1"/>
</dbReference>
<keyword evidence="3 6" id="KW-0808">Transferase</keyword>
<comment type="pathway">
    <text evidence="1 6 7">Protein modification; protein lipoylation via endogenous pathway; protein N(6)-(lipoyl)lysine from octanoyl-[acyl-carrier-protein]: step 1/2.</text>
</comment>
<dbReference type="UniPathway" id="UPA00538">
    <property type="reaction ID" value="UER00592"/>
</dbReference>
<evidence type="ECO:0000256" key="2">
    <source>
        <dbReference type="ARBA" id="ARBA00022490"/>
    </source>
</evidence>